<feature type="non-terminal residue" evidence="2">
    <location>
        <position position="1"/>
    </location>
</feature>
<name>A0ABN7VST6_GIGMA</name>
<accession>A0ABN7VST6</accession>
<dbReference type="EMBL" id="CAJVQB010021038">
    <property type="protein sequence ID" value="CAG8796040.1"/>
    <property type="molecule type" value="Genomic_DNA"/>
</dbReference>
<feature type="compositionally biased region" description="Acidic residues" evidence="1">
    <location>
        <begin position="82"/>
        <end position="93"/>
    </location>
</feature>
<feature type="region of interest" description="Disordered" evidence="1">
    <location>
        <begin position="69"/>
        <end position="128"/>
    </location>
</feature>
<reference evidence="2 3" key="1">
    <citation type="submission" date="2021-06" db="EMBL/GenBank/DDBJ databases">
        <authorList>
            <person name="Kallberg Y."/>
            <person name="Tangrot J."/>
            <person name="Rosling A."/>
        </authorList>
    </citation>
    <scope>NUCLEOTIDE SEQUENCE [LARGE SCALE GENOMIC DNA]</scope>
    <source>
        <strain evidence="2 3">120-4 pot B 10/14</strain>
    </source>
</reference>
<organism evidence="2 3">
    <name type="scientific">Gigaspora margarita</name>
    <dbReference type="NCBI Taxonomy" id="4874"/>
    <lineage>
        <taxon>Eukaryota</taxon>
        <taxon>Fungi</taxon>
        <taxon>Fungi incertae sedis</taxon>
        <taxon>Mucoromycota</taxon>
        <taxon>Glomeromycotina</taxon>
        <taxon>Glomeromycetes</taxon>
        <taxon>Diversisporales</taxon>
        <taxon>Gigasporaceae</taxon>
        <taxon>Gigaspora</taxon>
    </lineage>
</organism>
<evidence type="ECO:0000313" key="3">
    <source>
        <dbReference type="Proteomes" id="UP000789901"/>
    </source>
</evidence>
<proteinExistence type="predicted"/>
<evidence type="ECO:0000256" key="1">
    <source>
        <dbReference type="SAM" id="MobiDB-lite"/>
    </source>
</evidence>
<feature type="compositionally biased region" description="Low complexity" evidence="1">
    <location>
        <begin position="70"/>
        <end position="81"/>
    </location>
</feature>
<gene>
    <name evidence="2" type="ORF">GMARGA_LOCUS22112</name>
</gene>
<protein>
    <submittedName>
        <fullName evidence="2">33016_t:CDS:1</fullName>
    </submittedName>
</protein>
<dbReference type="Proteomes" id="UP000789901">
    <property type="component" value="Unassembled WGS sequence"/>
</dbReference>
<comment type="caution">
    <text evidence="2">The sequence shown here is derived from an EMBL/GenBank/DDBJ whole genome shotgun (WGS) entry which is preliminary data.</text>
</comment>
<feature type="compositionally biased region" description="Basic and acidic residues" evidence="1">
    <location>
        <begin position="94"/>
        <end position="104"/>
    </location>
</feature>
<keyword evidence="3" id="KW-1185">Reference proteome</keyword>
<evidence type="ECO:0000313" key="2">
    <source>
        <dbReference type="EMBL" id="CAG8796040.1"/>
    </source>
</evidence>
<sequence>PRNSKALLVFDSFLAHIIDLIKAALRLENTNLAIIPGALLDISEDVIIRTFKKYGISNCLLKSEDHLIYNNDNENNSNENSDNNESEVEEEGSDKELDENKESDENNETGDENKEFNKNDKTGDEMDK</sequence>
<feature type="compositionally biased region" description="Basic and acidic residues" evidence="1">
    <location>
        <begin position="111"/>
        <end position="128"/>
    </location>
</feature>